<gene>
    <name evidence="10" type="ORF">ACFFRE_03915</name>
</gene>
<name>A0ABV6C0U0_9ACTN</name>
<keyword evidence="11" id="KW-1185">Reference proteome</keyword>
<evidence type="ECO:0000256" key="8">
    <source>
        <dbReference type="SAM" id="MobiDB-lite"/>
    </source>
</evidence>
<dbReference type="RefSeq" id="WP_377788415.1">
    <property type="nucleotide sequence ID" value="NZ_JBHLYQ010000025.1"/>
</dbReference>
<keyword evidence="2" id="KW-0813">Transport</keyword>
<evidence type="ECO:0000256" key="1">
    <source>
        <dbReference type="ARBA" id="ARBA00004167"/>
    </source>
</evidence>
<organism evidence="10 11">
    <name type="scientific">Aciditerrimonas ferrireducens</name>
    <dbReference type="NCBI Taxonomy" id="667306"/>
    <lineage>
        <taxon>Bacteria</taxon>
        <taxon>Bacillati</taxon>
        <taxon>Actinomycetota</taxon>
        <taxon>Acidimicrobiia</taxon>
        <taxon>Acidimicrobiales</taxon>
        <taxon>Acidimicrobiaceae</taxon>
        <taxon>Aciditerrimonas</taxon>
    </lineage>
</organism>
<dbReference type="InterPro" id="IPR003369">
    <property type="entry name" value="TatA/B/E"/>
</dbReference>
<accession>A0ABV6C0U0</accession>
<proteinExistence type="predicted"/>
<feature type="region of interest" description="Disordered" evidence="8">
    <location>
        <begin position="44"/>
        <end position="143"/>
    </location>
</feature>
<evidence type="ECO:0000256" key="5">
    <source>
        <dbReference type="ARBA" id="ARBA00022989"/>
    </source>
</evidence>
<keyword evidence="7 9" id="KW-0472">Membrane</keyword>
<evidence type="ECO:0000313" key="10">
    <source>
        <dbReference type="EMBL" id="MFC0081306.1"/>
    </source>
</evidence>
<dbReference type="Gene3D" id="1.20.5.3310">
    <property type="match status" value="1"/>
</dbReference>
<protein>
    <submittedName>
        <fullName evidence="10">Twin-arginine translocase TatA/TatE family subunit</fullName>
    </submittedName>
</protein>
<evidence type="ECO:0000256" key="4">
    <source>
        <dbReference type="ARBA" id="ARBA00022927"/>
    </source>
</evidence>
<feature type="transmembrane region" description="Helical" evidence="9">
    <location>
        <begin position="6"/>
        <end position="24"/>
    </location>
</feature>
<evidence type="ECO:0000256" key="2">
    <source>
        <dbReference type="ARBA" id="ARBA00022448"/>
    </source>
</evidence>
<dbReference type="Pfam" id="PF02416">
    <property type="entry name" value="TatA_B_E"/>
    <property type="match status" value="1"/>
</dbReference>
<feature type="compositionally biased region" description="Pro residues" evidence="8">
    <location>
        <begin position="69"/>
        <end position="89"/>
    </location>
</feature>
<keyword evidence="6" id="KW-0811">Translocation</keyword>
<keyword evidence="5 9" id="KW-1133">Transmembrane helix</keyword>
<comment type="subcellular location">
    <subcellularLocation>
        <location evidence="1">Membrane</location>
        <topology evidence="1">Single-pass membrane protein</topology>
    </subcellularLocation>
</comment>
<keyword evidence="4" id="KW-0653">Protein transport</keyword>
<dbReference type="Proteomes" id="UP001589788">
    <property type="component" value="Unassembled WGS sequence"/>
</dbReference>
<keyword evidence="3 9" id="KW-0812">Transmembrane</keyword>
<evidence type="ECO:0000313" key="11">
    <source>
        <dbReference type="Proteomes" id="UP001589788"/>
    </source>
</evidence>
<reference evidence="10 11" key="1">
    <citation type="submission" date="2024-09" db="EMBL/GenBank/DDBJ databases">
        <authorList>
            <person name="Sun Q."/>
            <person name="Mori K."/>
        </authorList>
    </citation>
    <scope>NUCLEOTIDE SEQUENCE [LARGE SCALE GENOMIC DNA]</scope>
    <source>
        <strain evidence="10 11">JCM 15389</strain>
    </source>
</reference>
<evidence type="ECO:0000256" key="6">
    <source>
        <dbReference type="ARBA" id="ARBA00023010"/>
    </source>
</evidence>
<evidence type="ECO:0000256" key="7">
    <source>
        <dbReference type="ARBA" id="ARBA00023136"/>
    </source>
</evidence>
<sequence length="143" mass="14175">MLAALDSDWAVILVVLAIIVFFGSSKLPKLFRSLGSAQAEYKKGLAEAGHPPAEGTASAPGPDQAATPAPLPPVGQSPASQPPAAPQPVPGQAAVPPQAPGQPPVGWVPTPTGWVPAAPQPIPGQGQGQTPPPEQPGSSTQAG</sequence>
<dbReference type="EMBL" id="JBHLYQ010000025">
    <property type="protein sequence ID" value="MFC0081306.1"/>
    <property type="molecule type" value="Genomic_DNA"/>
</dbReference>
<evidence type="ECO:0000256" key="3">
    <source>
        <dbReference type="ARBA" id="ARBA00022692"/>
    </source>
</evidence>
<evidence type="ECO:0000256" key="9">
    <source>
        <dbReference type="SAM" id="Phobius"/>
    </source>
</evidence>
<comment type="caution">
    <text evidence="10">The sequence shown here is derived from an EMBL/GenBank/DDBJ whole genome shotgun (WGS) entry which is preliminary data.</text>
</comment>